<evidence type="ECO:0000256" key="3">
    <source>
        <dbReference type="ARBA" id="ARBA00014376"/>
    </source>
</evidence>
<dbReference type="AlphaFoldDB" id="A0A368LJM6"/>
<comment type="subcellular location">
    <subcellularLocation>
        <location evidence="1">Bacterial flagellum basal body</location>
    </subcellularLocation>
</comment>
<keyword evidence="7" id="KW-0969">Cilium</keyword>
<dbReference type="RefSeq" id="WP_086959976.1">
    <property type="nucleotide sequence ID" value="NZ_AP018681.1"/>
</dbReference>
<evidence type="ECO:0000256" key="2">
    <source>
        <dbReference type="ARBA" id="ARBA00009677"/>
    </source>
</evidence>
<evidence type="ECO:0000256" key="1">
    <source>
        <dbReference type="ARBA" id="ARBA00004117"/>
    </source>
</evidence>
<evidence type="ECO:0000259" key="6">
    <source>
        <dbReference type="Pfam" id="PF00460"/>
    </source>
</evidence>
<evidence type="ECO:0000256" key="4">
    <source>
        <dbReference type="ARBA" id="ARBA00023143"/>
    </source>
</evidence>
<proteinExistence type="inferred from homology"/>
<dbReference type="Pfam" id="PF00460">
    <property type="entry name" value="Flg_bb_rod"/>
    <property type="match status" value="1"/>
</dbReference>
<evidence type="ECO:0000256" key="5">
    <source>
        <dbReference type="ARBA" id="ARBA00024934"/>
    </source>
</evidence>
<feature type="domain" description="Flagellar basal body rod protein N-terminal" evidence="6">
    <location>
        <begin position="7"/>
        <end position="26"/>
    </location>
</feature>
<dbReference type="EMBL" id="QPGL01000002">
    <property type="protein sequence ID" value="RCS70959.1"/>
    <property type="molecule type" value="Genomic_DNA"/>
</dbReference>
<comment type="caution">
    <text evidence="7">The sequence shown here is derived from an EMBL/GenBank/DDBJ whole genome shotgun (WGS) entry which is preliminary data.</text>
</comment>
<keyword evidence="7" id="KW-0282">Flagellum</keyword>
<reference evidence="7 8" key="1">
    <citation type="journal article" date="2017" name="Elife">
        <title>Extensive horizontal gene transfer in cheese-associated bacteria.</title>
        <authorList>
            <person name="Bonham K.S."/>
            <person name="Wolfe B.E."/>
            <person name="Dutton R.J."/>
        </authorList>
    </citation>
    <scope>NUCLEOTIDE SEQUENCE [LARGE SCALE GENOMIC DNA]</scope>
    <source>
        <strain evidence="7 8">JB196</strain>
    </source>
</reference>
<dbReference type="GeneID" id="303190240"/>
<dbReference type="Proteomes" id="UP000252479">
    <property type="component" value="Unassembled WGS sequence"/>
</dbReference>
<dbReference type="PIRSF" id="PIRSF002889">
    <property type="entry name" value="Rod_FlgB"/>
    <property type="match status" value="1"/>
</dbReference>
<protein>
    <recommendedName>
        <fullName evidence="3">Flagellar basal body rod protein FlgB</fullName>
    </recommendedName>
</protein>
<evidence type="ECO:0000313" key="7">
    <source>
        <dbReference type="EMBL" id="RCS70959.1"/>
    </source>
</evidence>
<keyword evidence="8" id="KW-1185">Reference proteome</keyword>
<accession>A0A368LJM6</accession>
<dbReference type="GO" id="GO:0030694">
    <property type="term" value="C:bacterial-type flagellum basal body, rod"/>
    <property type="evidence" value="ECO:0007669"/>
    <property type="project" value="InterPro"/>
</dbReference>
<dbReference type="OrthoDB" id="9788334at2"/>
<dbReference type="InterPro" id="IPR001444">
    <property type="entry name" value="Flag_bb_rod_N"/>
</dbReference>
<dbReference type="InterPro" id="IPR006300">
    <property type="entry name" value="FlgB"/>
</dbReference>
<keyword evidence="7" id="KW-0966">Cell projection</keyword>
<gene>
    <name evidence="7" type="primary">flgB</name>
    <name evidence="7" type="ORF">CIK83_15045</name>
</gene>
<comment type="function">
    <text evidence="5">Structural component of flagellum, the bacterial motility apparatus. Part of the rod structure of flagellar basal body.</text>
</comment>
<comment type="similarity">
    <text evidence="2">Belongs to the flagella basal body rod proteins family.</text>
</comment>
<name>A0A368LJM6_9VIBR</name>
<organism evidence="7 8">
    <name type="scientific">Vibrio casei</name>
    <dbReference type="NCBI Taxonomy" id="673372"/>
    <lineage>
        <taxon>Bacteria</taxon>
        <taxon>Pseudomonadati</taxon>
        <taxon>Pseudomonadota</taxon>
        <taxon>Gammaproteobacteria</taxon>
        <taxon>Vibrionales</taxon>
        <taxon>Vibrionaceae</taxon>
        <taxon>Vibrio</taxon>
    </lineage>
</organism>
<evidence type="ECO:0000313" key="8">
    <source>
        <dbReference type="Proteomes" id="UP000252479"/>
    </source>
</evidence>
<dbReference type="GO" id="GO:0071973">
    <property type="term" value="P:bacterial-type flagellum-dependent cell motility"/>
    <property type="evidence" value="ECO:0007669"/>
    <property type="project" value="InterPro"/>
</dbReference>
<sequence length="104" mass="11901">MMLAYRAERTQVLASNIANVDTPNYKARDLSFSTVMNSISDESKQPQLETQTLYRIPTQRSRDGNTVELQHEQAVFSENSMQYQQSLQFLKSRISGLKKAIDGR</sequence>
<dbReference type="NCBIfam" id="TIGR01396">
    <property type="entry name" value="FlgB"/>
    <property type="match status" value="1"/>
</dbReference>
<keyword evidence="4" id="KW-0975">Bacterial flagellum</keyword>